<dbReference type="PROSITE" id="PS00061">
    <property type="entry name" value="ADH_SHORT"/>
    <property type="match status" value="1"/>
</dbReference>
<dbReference type="RefSeq" id="WP_277415244.1">
    <property type="nucleotide sequence ID" value="NZ_CP119083.1"/>
</dbReference>
<comment type="similarity">
    <text evidence="1 3">Belongs to the short-chain dehydrogenases/reductases (SDR) family.</text>
</comment>
<dbReference type="InterPro" id="IPR002347">
    <property type="entry name" value="SDR_fam"/>
</dbReference>
<dbReference type="InterPro" id="IPR057326">
    <property type="entry name" value="KR_dom"/>
</dbReference>
<dbReference type="PRINTS" id="PR00080">
    <property type="entry name" value="SDRFAMILY"/>
</dbReference>
<dbReference type="Gene3D" id="3.40.50.720">
    <property type="entry name" value="NAD(P)-binding Rossmann-like Domain"/>
    <property type="match status" value="1"/>
</dbReference>
<evidence type="ECO:0000313" key="7">
    <source>
        <dbReference type="Proteomes" id="UP001216510"/>
    </source>
</evidence>
<evidence type="ECO:0000256" key="2">
    <source>
        <dbReference type="ARBA" id="ARBA00023002"/>
    </source>
</evidence>
<evidence type="ECO:0000259" key="5">
    <source>
        <dbReference type="SMART" id="SM00822"/>
    </source>
</evidence>
<dbReference type="InterPro" id="IPR036291">
    <property type="entry name" value="NAD(P)-bd_dom_sf"/>
</dbReference>
<dbReference type="Proteomes" id="UP001216510">
    <property type="component" value="Chromosome"/>
</dbReference>
<accession>A0ABY8BBJ6</accession>
<organism evidence="6 7">
    <name type="scientific">Pseudoduganella chitinolytica</name>
    <dbReference type="NCBI Taxonomy" id="34070"/>
    <lineage>
        <taxon>Bacteria</taxon>
        <taxon>Pseudomonadati</taxon>
        <taxon>Pseudomonadota</taxon>
        <taxon>Betaproteobacteria</taxon>
        <taxon>Burkholderiales</taxon>
        <taxon>Oxalobacteraceae</taxon>
        <taxon>Telluria group</taxon>
        <taxon>Pseudoduganella</taxon>
    </lineage>
</organism>
<keyword evidence="2" id="KW-0560">Oxidoreductase</keyword>
<dbReference type="InterPro" id="IPR020904">
    <property type="entry name" value="Sc_DH/Rdtase_CS"/>
</dbReference>
<dbReference type="NCBIfam" id="NF005495">
    <property type="entry name" value="PRK07109.1"/>
    <property type="match status" value="1"/>
</dbReference>
<protein>
    <submittedName>
        <fullName evidence="6">SDR family oxidoreductase</fullName>
    </submittedName>
</protein>
<dbReference type="PANTHER" id="PTHR44196">
    <property type="entry name" value="DEHYDROGENASE/REDUCTASE SDR FAMILY MEMBER 7B"/>
    <property type="match status" value="1"/>
</dbReference>
<dbReference type="Pfam" id="PF00106">
    <property type="entry name" value="adh_short"/>
    <property type="match status" value="1"/>
</dbReference>
<gene>
    <name evidence="6" type="ORF">PX653_24425</name>
</gene>
<evidence type="ECO:0000256" key="1">
    <source>
        <dbReference type="ARBA" id="ARBA00006484"/>
    </source>
</evidence>
<evidence type="ECO:0000256" key="3">
    <source>
        <dbReference type="RuleBase" id="RU000363"/>
    </source>
</evidence>
<feature type="compositionally biased region" description="Gly residues" evidence="4">
    <location>
        <begin position="285"/>
        <end position="297"/>
    </location>
</feature>
<evidence type="ECO:0000256" key="4">
    <source>
        <dbReference type="SAM" id="MobiDB-lite"/>
    </source>
</evidence>
<name>A0ABY8BBJ6_9BURK</name>
<dbReference type="PANTHER" id="PTHR44196:SF1">
    <property type="entry name" value="DEHYDROGENASE_REDUCTASE SDR FAMILY MEMBER 7B"/>
    <property type="match status" value="1"/>
</dbReference>
<feature type="domain" description="Ketoreductase" evidence="5">
    <location>
        <begin position="11"/>
        <end position="185"/>
    </location>
</feature>
<proteinExistence type="inferred from homology"/>
<feature type="region of interest" description="Disordered" evidence="4">
    <location>
        <begin position="269"/>
        <end position="297"/>
    </location>
</feature>
<evidence type="ECO:0000313" key="6">
    <source>
        <dbReference type="EMBL" id="WEF32523.1"/>
    </source>
</evidence>
<reference evidence="6 7" key="1">
    <citation type="submission" date="2023-02" db="EMBL/GenBank/DDBJ databases">
        <title>Gemone sequence of Telluria chitinolytica ACM 3522T.</title>
        <authorList>
            <person name="Frediansyah A."/>
            <person name="Miess H."/>
            <person name="Gross H."/>
        </authorList>
    </citation>
    <scope>NUCLEOTIDE SEQUENCE [LARGE SCALE GENOMIC DNA]</scope>
    <source>
        <strain evidence="6 7">ACM 3522</strain>
    </source>
</reference>
<dbReference type="EMBL" id="CP119083">
    <property type="protein sequence ID" value="WEF32523.1"/>
    <property type="molecule type" value="Genomic_DNA"/>
</dbReference>
<dbReference type="SMART" id="SM00822">
    <property type="entry name" value="PKS_KR"/>
    <property type="match status" value="1"/>
</dbReference>
<dbReference type="PRINTS" id="PR00081">
    <property type="entry name" value="GDHRDH"/>
</dbReference>
<dbReference type="SUPFAM" id="SSF51735">
    <property type="entry name" value="NAD(P)-binding Rossmann-fold domains"/>
    <property type="match status" value="1"/>
</dbReference>
<keyword evidence="7" id="KW-1185">Reference proteome</keyword>
<sequence length="297" mass="30765">MSTTLKPLDQQVIVITGASSGIGLATAQEAAARGAQVVLVARSGDVLEAVVAAIEAHGGTALAVAADVGERAQVERAAAAAIARFGRIDTWVNNAGATIYGRLEEVSEADSRRLFDTNFWGMVNGSLAALPHLRRQGGALINVGSEASELPIPMQGMYTASKHAVKGFTDTLRVEVAAVDGAPVSITLIEPTAVNTPLPQHARNYMDREPTLPSPQLDPHQVASAILTAATTPRRDVKVGVIAMFDTAAQKLLPGLGDSIAALQVPRQRTDAPPENPAGALHAPGGTGRIYGRGAGR</sequence>